<dbReference type="RefSeq" id="WP_329407730.1">
    <property type="nucleotide sequence ID" value="NZ_CP109441.1"/>
</dbReference>
<dbReference type="Proteomes" id="UP001432062">
    <property type="component" value="Chromosome"/>
</dbReference>
<dbReference type="EMBL" id="CP109441">
    <property type="protein sequence ID" value="WUV44700.1"/>
    <property type="molecule type" value="Genomic_DNA"/>
</dbReference>
<reference evidence="5" key="1">
    <citation type="submission" date="2022-10" db="EMBL/GenBank/DDBJ databases">
        <title>The complete genomes of actinobacterial strains from the NBC collection.</title>
        <authorList>
            <person name="Joergensen T.S."/>
            <person name="Alvarez Arevalo M."/>
            <person name="Sterndorff E.B."/>
            <person name="Faurdal D."/>
            <person name="Vuksanovic O."/>
            <person name="Mourched A.-S."/>
            <person name="Charusanti P."/>
            <person name="Shaw S."/>
            <person name="Blin K."/>
            <person name="Weber T."/>
        </authorList>
    </citation>
    <scope>NUCLEOTIDE SEQUENCE</scope>
    <source>
        <strain evidence="5">NBC_01482</strain>
    </source>
</reference>
<dbReference type="Pfam" id="PF02771">
    <property type="entry name" value="Acyl-CoA_dh_N"/>
    <property type="match status" value="1"/>
</dbReference>
<dbReference type="SUPFAM" id="SSF56645">
    <property type="entry name" value="Acyl-CoA dehydrogenase NM domain-like"/>
    <property type="match status" value="1"/>
</dbReference>
<accession>A0ABZ1YN88</accession>
<evidence type="ECO:0000313" key="6">
    <source>
        <dbReference type="Proteomes" id="UP001432062"/>
    </source>
</evidence>
<dbReference type="InterPro" id="IPR009100">
    <property type="entry name" value="AcylCoA_DH/oxidase_NM_dom_sf"/>
</dbReference>
<sequence>MDFSRVDLCAQDREFLDSARDFLAATVTEEALAREHETGDGFVEEFHLAMGKQGWLEREVTSAQDGGLTPLRRRIWDLERRRAKVPLVTWGGTIMILQAVRSYGSPELLEEVLPGVYSGEIRFAMGYTEPEGGSDIATCRTRAVRKGDGWIINGQKMFTTGAHNCRYIFLLTNTDPDGRKHRSLTMFLVPVDSPGIEIQGLRTVDGERTNITYYQDVYVPDRYRLGEVNDGWTVLNGPLTAEHGAGGVDPEGLSDISVMSGFGTRMAVSADAVTALAARPGPDGRRLIDDEAVAYRLGRAHARIEAALSTPSLFGRVAIAQTMRDLAPDLMDVLGVAAALPMRAAGAVEGTAEHLYRWAPLVGIYGGTVDVFRNMIAQYVLGLGRPNYSKPK</sequence>
<evidence type="ECO:0000313" key="5">
    <source>
        <dbReference type="EMBL" id="WUV44700.1"/>
    </source>
</evidence>
<dbReference type="InterPro" id="IPR036250">
    <property type="entry name" value="AcylCo_DH-like_C"/>
</dbReference>
<name>A0ABZ1YN88_9NOCA</name>
<dbReference type="SUPFAM" id="SSF47203">
    <property type="entry name" value="Acyl-CoA dehydrogenase C-terminal domain-like"/>
    <property type="match status" value="1"/>
</dbReference>
<keyword evidence="1" id="KW-0285">Flavoprotein</keyword>
<evidence type="ECO:0000259" key="4">
    <source>
        <dbReference type="Pfam" id="PF02771"/>
    </source>
</evidence>
<keyword evidence="6" id="KW-1185">Reference proteome</keyword>
<feature type="domain" description="Acyl-CoA oxidase/dehydrogenase middle" evidence="3">
    <location>
        <begin position="124"/>
        <end position="212"/>
    </location>
</feature>
<keyword evidence="2" id="KW-0560">Oxidoreductase</keyword>
<evidence type="ECO:0000256" key="1">
    <source>
        <dbReference type="ARBA" id="ARBA00022630"/>
    </source>
</evidence>
<dbReference type="Gene3D" id="1.10.540.10">
    <property type="entry name" value="Acyl-CoA dehydrogenase/oxidase, N-terminal domain"/>
    <property type="match status" value="1"/>
</dbReference>
<dbReference type="InterPro" id="IPR013786">
    <property type="entry name" value="AcylCoA_DH/ox_N"/>
</dbReference>
<evidence type="ECO:0000256" key="2">
    <source>
        <dbReference type="ARBA" id="ARBA00023002"/>
    </source>
</evidence>
<protein>
    <submittedName>
        <fullName evidence="5">Acyl-CoA dehydrogenase family protein</fullName>
    </submittedName>
</protein>
<dbReference type="InterPro" id="IPR052161">
    <property type="entry name" value="Mycobact_Acyl-CoA_DH"/>
</dbReference>
<dbReference type="Gene3D" id="2.40.110.10">
    <property type="entry name" value="Butyryl-CoA Dehydrogenase, subunit A, domain 2"/>
    <property type="match status" value="1"/>
</dbReference>
<dbReference type="InterPro" id="IPR006091">
    <property type="entry name" value="Acyl-CoA_Oxase/DH_mid-dom"/>
</dbReference>
<gene>
    <name evidence="5" type="ORF">OG563_36970</name>
</gene>
<feature type="domain" description="Acyl-CoA dehydrogenase/oxidase N-terminal" evidence="4">
    <location>
        <begin position="12"/>
        <end position="120"/>
    </location>
</feature>
<proteinExistence type="predicted"/>
<dbReference type="PANTHER" id="PTHR43292">
    <property type="entry name" value="ACYL-COA DEHYDROGENASE"/>
    <property type="match status" value="1"/>
</dbReference>
<dbReference type="InterPro" id="IPR037069">
    <property type="entry name" value="AcylCoA_DH/ox_N_sf"/>
</dbReference>
<dbReference type="PANTHER" id="PTHR43292:SF4">
    <property type="entry name" value="ACYL-COA DEHYDROGENASE FADE34"/>
    <property type="match status" value="1"/>
</dbReference>
<dbReference type="Gene3D" id="1.20.140.10">
    <property type="entry name" value="Butyryl-CoA Dehydrogenase, subunit A, domain 3"/>
    <property type="match status" value="1"/>
</dbReference>
<dbReference type="InterPro" id="IPR046373">
    <property type="entry name" value="Acyl-CoA_Oxase/DH_mid-dom_sf"/>
</dbReference>
<evidence type="ECO:0000259" key="3">
    <source>
        <dbReference type="Pfam" id="PF02770"/>
    </source>
</evidence>
<dbReference type="Pfam" id="PF02770">
    <property type="entry name" value="Acyl-CoA_dh_M"/>
    <property type="match status" value="1"/>
</dbReference>
<organism evidence="5 6">
    <name type="scientific">Nocardia vinacea</name>
    <dbReference type="NCBI Taxonomy" id="96468"/>
    <lineage>
        <taxon>Bacteria</taxon>
        <taxon>Bacillati</taxon>
        <taxon>Actinomycetota</taxon>
        <taxon>Actinomycetes</taxon>
        <taxon>Mycobacteriales</taxon>
        <taxon>Nocardiaceae</taxon>
        <taxon>Nocardia</taxon>
    </lineage>
</organism>